<proteinExistence type="predicted"/>
<accession>A0A6N3BF31</accession>
<gene>
    <name evidence="1" type="ORF">PCLFYP37_01686</name>
</gene>
<dbReference type="AlphaFoldDB" id="A0A6N3BF31"/>
<evidence type="ECO:0000313" key="1">
    <source>
        <dbReference type="EMBL" id="VYU00511.1"/>
    </source>
</evidence>
<dbReference type="RefSeq" id="WP_421901311.1">
    <property type="nucleotide sequence ID" value="NZ_CACRUT010000011.1"/>
</dbReference>
<reference evidence="1" key="1">
    <citation type="submission" date="2019-11" db="EMBL/GenBank/DDBJ databases">
        <authorList>
            <person name="Feng L."/>
        </authorList>
    </citation>
    <scope>NUCLEOTIDE SEQUENCE</scope>
    <source>
        <strain evidence="1">PclaraLFYP37</strain>
    </source>
</reference>
<dbReference type="Gene3D" id="2.60.40.1930">
    <property type="match status" value="1"/>
</dbReference>
<name>A0A6N3BF31_9BACT</name>
<protein>
    <recommendedName>
        <fullName evidence="2">MG2 domain protein</fullName>
    </recommendedName>
</protein>
<evidence type="ECO:0008006" key="2">
    <source>
        <dbReference type="Google" id="ProtNLM"/>
    </source>
</evidence>
<sequence length="945" mass="107604">MVRVCGLWVVIVLEIFCKTACLSRAQERDDVLPLLEKAARVQQFNLLYPQEKVYLHFDNTGYFIGETIWFKAYVVRADTGKPTDLSGVLYVELLNAAGDVVERRKLEVEEGQARGDIRLDKLLSSGFYEVRAYTRYMTNWGTGACFSRVFPIFEKPERVGDYSKASIDRSVSRYRILDMRRQEKHEDASQTEGGVPVPVRPKGAYGVERHDLRLRLYPEGGSLVQGLEGRVAFCLTDKMGMPLSGIGWLDTGEDSSGPVFPVDSLGRGLFSYTPSESSVAFVFTDSKGQTYRFLLPMPEREGCVLRVNTLLGDRVDVEIASTSGLEGQVWGMTLQNGGTVVAAHSFLTGSAPHMFFFSRADMLSGVSRITIFDGNGRIWAERQVFIPPVPSGADSIRMRAETGLLTSCGKVRLSVKASPNATFSFSARDVAFSTGGLEGDVRTWMLLCSELRGYVLHPEYYFESDDAAHRKAADMLMLTQGWRRYDWRVMSGMEPFELSQPVENQLYLDGQVFPERRRQKVGGLKLNAYLYNQVGESLTGETLTDSAGRYVFSLPDCSGRWSLFLKAKGKKDKDDYRIGIHRSYSPVPRAYSWEEMSPIPESHGGQLKFSGFEDVDTLAPLREKKNILLPAVHVDERWVYENPRVVWERESVGRRKSFLYYDCDAAMDAISDKGGVMPAFEDWLKERNGYFSGDTYVMRDETSEEDWVEELKLANSGRNPDYADEDNPGKNEDFEVLAKSMKIGSVVIDKEYNIYKDGLTYDRRPIVWIIDNAYHSITGANYSFPSNPNWDYEHKELSARPMMEVVWCNSHAHETVEMPLFLDEVKSVYVAEDQTTWRDFIRFRNENMQMPVTVFVYTHHSFFGHVNGLRRTYFQGYNVPSTFEMNDYSVLPPMEDFRRTLYWNPDVRTDENGEAIIEFYNNSSCREIRVSAEGIAPDGRCIINE</sequence>
<dbReference type="EMBL" id="CACRUT010000011">
    <property type="protein sequence ID" value="VYU00511.1"/>
    <property type="molecule type" value="Genomic_DNA"/>
</dbReference>
<organism evidence="1">
    <name type="scientific">Paraprevotella clara</name>
    <dbReference type="NCBI Taxonomy" id="454154"/>
    <lineage>
        <taxon>Bacteria</taxon>
        <taxon>Pseudomonadati</taxon>
        <taxon>Bacteroidota</taxon>
        <taxon>Bacteroidia</taxon>
        <taxon>Bacteroidales</taxon>
        <taxon>Prevotellaceae</taxon>
        <taxon>Paraprevotella</taxon>
    </lineage>
</organism>